<dbReference type="PANTHER" id="PTHR28026">
    <property type="entry name" value="DUF962 DOMAIN PROTEIN (AFU_ORTHOLOGUE AFUA_8G05310)"/>
    <property type="match status" value="1"/>
</dbReference>
<dbReference type="GO" id="GO:0046521">
    <property type="term" value="P:sphingoid catabolic process"/>
    <property type="evidence" value="ECO:0007669"/>
    <property type="project" value="TreeGrafter"/>
</dbReference>
<evidence type="ECO:0000313" key="2">
    <source>
        <dbReference type="EMBL" id="KNE63223.1"/>
    </source>
</evidence>
<gene>
    <name evidence="2" type="ORF">AMAG_08372</name>
</gene>
<keyword evidence="1" id="KW-0472">Membrane</keyword>
<reference evidence="3" key="2">
    <citation type="submission" date="2009-11" db="EMBL/GenBank/DDBJ databases">
        <title>The Genome Sequence of Allomyces macrogynus strain ATCC 38327.</title>
        <authorList>
            <consortium name="The Broad Institute Genome Sequencing Platform"/>
            <person name="Russ C."/>
            <person name="Cuomo C."/>
            <person name="Shea T."/>
            <person name="Young S.K."/>
            <person name="Zeng Q."/>
            <person name="Koehrsen M."/>
            <person name="Haas B."/>
            <person name="Borodovsky M."/>
            <person name="Guigo R."/>
            <person name="Alvarado L."/>
            <person name="Berlin A."/>
            <person name="Borenstein D."/>
            <person name="Chen Z."/>
            <person name="Engels R."/>
            <person name="Freedman E."/>
            <person name="Gellesch M."/>
            <person name="Goldberg J."/>
            <person name="Griggs A."/>
            <person name="Gujja S."/>
            <person name="Heiman D."/>
            <person name="Hepburn T."/>
            <person name="Howarth C."/>
            <person name="Jen D."/>
            <person name="Larson L."/>
            <person name="Lewis B."/>
            <person name="Mehta T."/>
            <person name="Park D."/>
            <person name="Pearson M."/>
            <person name="Roberts A."/>
            <person name="Saif S."/>
            <person name="Shenoy N."/>
            <person name="Sisk P."/>
            <person name="Stolte C."/>
            <person name="Sykes S."/>
            <person name="Walk T."/>
            <person name="White J."/>
            <person name="Yandava C."/>
            <person name="Burger G."/>
            <person name="Gray M.W."/>
            <person name="Holland P.W.H."/>
            <person name="King N."/>
            <person name="Lang F.B.F."/>
            <person name="Roger A.J."/>
            <person name="Ruiz-Trillo I."/>
            <person name="Lander E."/>
            <person name="Nusbaum C."/>
        </authorList>
    </citation>
    <scope>NUCLEOTIDE SEQUENCE [LARGE SCALE GENOMIC DNA]</scope>
    <source>
        <strain evidence="3">ATCC 38327</strain>
    </source>
</reference>
<dbReference type="eggNOG" id="KOG3292">
    <property type="taxonomic scope" value="Eukaryota"/>
</dbReference>
<evidence type="ECO:0000313" key="3">
    <source>
        <dbReference type="Proteomes" id="UP000054350"/>
    </source>
</evidence>
<feature type="transmembrane region" description="Helical" evidence="1">
    <location>
        <begin position="79"/>
        <end position="102"/>
    </location>
</feature>
<keyword evidence="3" id="KW-1185">Reference proteome</keyword>
<reference evidence="2 3" key="1">
    <citation type="submission" date="2009-11" db="EMBL/GenBank/DDBJ databases">
        <title>Annotation of Allomyces macrogynus ATCC 38327.</title>
        <authorList>
            <consortium name="The Broad Institute Genome Sequencing Platform"/>
            <person name="Russ C."/>
            <person name="Cuomo C."/>
            <person name="Burger G."/>
            <person name="Gray M.W."/>
            <person name="Holland P.W.H."/>
            <person name="King N."/>
            <person name="Lang F.B.F."/>
            <person name="Roger A.J."/>
            <person name="Ruiz-Trillo I."/>
            <person name="Young S.K."/>
            <person name="Zeng Q."/>
            <person name="Gargeya S."/>
            <person name="Fitzgerald M."/>
            <person name="Haas B."/>
            <person name="Abouelleil A."/>
            <person name="Alvarado L."/>
            <person name="Arachchi H.M."/>
            <person name="Berlin A."/>
            <person name="Chapman S.B."/>
            <person name="Gearin G."/>
            <person name="Goldberg J."/>
            <person name="Griggs A."/>
            <person name="Gujja S."/>
            <person name="Hansen M."/>
            <person name="Heiman D."/>
            <person name="Howarth C."/>
            <person name="Larimer J."/>
            <person name="Lui A."/>
            <person name="MacDonald P.J.P."/>
            <person name="McCowen C."/>
            <person name="Montmayeur A."/>
            <person name="Murphy C."/>
            <person name="Neiman D."/>
            <person name="Pearson M."/>
            <person name="Priest M."/>
            <person name="Roberts A."/>
            <person name="Saif S."/>
            <person name="Shea T."/>
            <person name="Sisk P."/>
            <person name="Stolte C."/>
            <person name="Sykes S."/>
            <person name="Wortman J."/>
            <person name="Nusbaum C."/>
            <person name="Birren B."/>
        </authorList>
    </citation>
    <scope>NUCLEOTIDE SEQUENCE [LARGE SCALE GENOMIC DNA]</scope>
    <source>
        <strain evidence="2 3">ATCC 38327</strain>
    </source>
</reference>
<dbReference type="GO" id="GO:0016020">
    <property type="term" value="C:membrane"/>
    <property type="evidence" value="ECO:0007669"/>
    <property type="project" value="GOC"/>
</dbReference>
<dbReference type="InterPro" id="IPR009305">
    <property type="entry name" value="Mpo1-like"/>
</dbReference>
<evidence type="ECO:0000256" key="1">
    <source>
        <dbReference type="SAM" id="Phobius"/>
    </source>
</evidence>
<name>A0A0L0SLB2_ALLM3</name>
<feature type="transmembrane region" description="Helical" evidence="1">
    <location>
        <begin position="114"/>
        <end position="135"/>
    </location>
</feature>
<proteinExistence type="predicted"/>
<dbReference type="EMBL" id="GG745341">
    <property type="protein sequence ID" value="KNE63223.1"/>
    <property type="molecule type" value="Genomic_DNA"/>
</dbReference>
<dbReference type="GO" id="GO:0005783">
    <property type="term" value="C:endoplasmic reticulum"/>
    <property type="evidence" value="ECO:0007669"/>
    <property type="project" value="TreeGrafter"/>
</dbReference>
<dbReference type="OrthoDB" id="2124888at2759"/>
<dbReference type="VEuPathDB" id="FungiDB:AMAG_08372"/>
<organism evidence="2 3">
    <name type="scientific">Allomyces macrogynus (strain ATCC 38327)</name>
    <name type="common">Allomyces javanicus var. macrogynus</name>
    <dbReference type="NCBI Taxonomy" id="578462"/>
    <lineage>
        <taxon>Eukaryota</taxon>
        <taxon>Fungi</taxon>
        <taxon>Fungi incertae sedis</taxon>
        <taxon>Blastocladiomycota</taxon>
        <taxon>Blastocladiomycetes</taxon>
        <taxon>Blastocladiales</taxon>
        <taxon>Blastocladiaceae</taxon>
        <taxon>Allomyces</taxon>
    </lineage>
</organism>
<keyword evidence="1" id="KW-0812">Transmembrane</keyword>
<dbReference type="PANTHER" id="PTHR28026:SF9">
    <property type="entry name" value="2-HYDROXY-PALMITIC ACID DIOXYGENASE MPO1"/>
    <property type="match status" value="1"/>
</dbReference>
<feature type="transmembrane region" description="Helical" evidence="1">
    <location>
        <begin position="24"/>
        <end position="42"/>
    </location>
</feature>
<sequence>MTYLLQFEPQFIFYAAYHRQKWNILIHSICIPTLVWTVGVWLSNTGDLAPSLSVAKFLPAFNGWAPEANGAFFGTIIYLAYYAILEPGAALFMTPIWTAMYLSEGWFLATVPNANVYALYVHIAAWVVQILGHVVFEGRAPAFTESLWQAVVVAPLFVWVEILFALGYKPDLVRKLDVEIKKVQAIKFGTAGKDK</sequence>
<evidence type="ECO:0008006" key="4">
    <source>
        <dbReference type="Google" id="ProtNLM"/>
    </source>
</evidence>
<dbReference type="AlphaFoldDB" id="A0A0L0SLB2"/>
<feature type="transmembrane region" description="Helical" evidence="1">
    <location>
        <begin position="147"/>
        <end position="166"/>
    </location>
</feature>
<dbReference type="Proteomes" id="UP000054350">
    <property type="component" value="Unassembled WGS sequence"/>
</dbReference>
<protein>
    <recommendedName>
        <fullName evidence="4">DUF962 domain-containing protein</fullName>
    </recommendedName>
</protein>
<accession>A0A0L0SLB2</accession>
<dbReference type="Pfam" id="PF06127">
    <property type="entry name" value="Mpo1-like"/>
    <property type="match status" value="1"/>
</dbReference>
<keyword evidence="1" id="KW-1133">Transmembrane helix</keyword>
<dbReference type="OMA" id="ETHFAFY"/>